<comment type="caution">
    <text evidence="1">The sequence shown here is derived from an EMBL/GenBank/DDBJ whole genome shotgun (WGS) entry which is preliminary data.</text>
</comment>
<dbReference type="Proteomes" id="UP001432027">
    <property type="component" value="Unassembled WGS sequence"/>
</dbReference>
<protein>
    <recommendedName>
        <fullName evidence="3">ASD2 domain-containing protein</fullName>
    </recommendedName>
</protein>
<organism evidence="1 2">
    <name type="scientific">Pristionchus entomophagus</name>
    <dbReference type="NCBI Taxonomy" id="358040"/>
    <lineage>
        <taxon>Eukaryota</taxon>
        <taxon>Metazoa</taxon>
        <taxon>Ecdysozoa</taxon>
        <taxon>Nematoda</taxon>
        <taxon>Chromadorea</taxon>
        <taxon>Rhabditida</taxon>
        <taxon>Rhabditina</taxon>
        <taxon>Diplogasteromorpha</taxon>
        <taxon>Diplogasteroidea</taxon>
        <taxon>Neodiplogasteridae</taxon>
        <taxon>Pristionchus</taxon>
    </lineage>
</organism>
<reference evidence="1" key="1">
    <citation type="submission" date="2023-10" db="EMBL/GenBank/DDBJ databases">
        <title>Genome assembly of Pristionchus species.</title>
        <authorList>
            <person name="Yoshida K."/>
            <person name="Sommer R.J."/>
        </authorList>
    </citation>
    <scope>NUCLEOTIDE SEQUENCE</scope>
    <source>
        <strain evidence="1">RS0144</strain>
    </source>
</reference>
<name>A0AAV5TSR1_9BILA</name>
<dbReference type="AlphaFoldDB" id="A0AAV5TSR1"/>
<evidence type="ECO:0000313" key="1">
    <source>
        <dbReference type="EMBL" id="GMS97029.1"/>
    </source>
</evidence>
<gene>
    <name evidence="1" type="ORF">PENTCL1PPCAC_19204</name>
</gene>
<feature type="non-terminal residue" evidence="1">
    <location>
        <position position="1"/>
    </location>
</feature>
<dbReference type="EMBL" id="BTSX01000004">
    <property type="protein sequence ID" value="GMS97029.1"/>
    <property type="molecule type" value="Genomic_DNA"/>
</dbReference>
<evidence type="ECO:0008006" key="3">
    <source>
        <dbReference type="Google" id="ProtNLM"/>
    </source>
</evidence>
<evidence type="ECO:0000313" key="2">
    <source>
        <dbReference type="Proteomes" id="UP001432027"/>
    </source>
</evidence>
<proteinExistence type="predicted"/>
<keyword evidence="2" id="KW-1185">Reference proteome</keyword>
<accession>A0AAV5TSR1</accession>
<sequence>GGETEKKVLALIEQDLIKVKEELVVRLRSNIFDSMVNLKDSRENGNESAGIEKMRASIVTLLRATNDFEQKKDLTTLEEFEEEVRKVVKQLVETLAVFGCPKREMGDLLTKFVTKRIDTIKFRYALYAQKAELERLTKDLDEKLVEDPTKEIQRLMNRQKEMEKTHKKEIVRLAKYMDKDQKEEIEKNARYFSYRLPPQDRLTCDCHSRMGQIFATLGPGRSSD</sequence>